<accession>A0A430M872</accession>
<proteinExistence type="predicted"/>
<sequence length="136" mass="15452">MAIQKRSFQPFTLASLTSDKASTEIIVNNTSAVPTNTIPILLLAIDLLHNRTTAPGKQYPKNNDEGLSLYGTLIDFRSRRVSQFPLSSYLGTEKRRSSIYRSIPLRTRMSSLRHMRDQQATTLDQRYVATLWLPPL</sequence>
<protein>
    <submittedName>
        <fullName evidence="1">Uncharacterized protein</fullName>
    </submittedName>
</protein>
<dbReference type="AlphaFoldDB" id="A0A430M872"/>
<organism evidence="1 2">
    <name type="scientific">Fusarium euwallaceae</name>
    <dbReference type="NCBI Taxonomy" id="1147111"/>
    <lineage>
        <taxon>Eukaryota</taxon>
        <taxon>Fungi</taxon>
        <taxon>Dikarya</taxon>
        <taxon>Ascomycota</taxon>
        <taxon>Pezizomycotina</taxon>
        <taxon>Sordariomycetes</taxon>
        <taxon>Hypocreomycetidae</taxon>
        <taxon>Hypocreales</taxon>
        <taxon>Nectriaceae</taxon>
        <taxon>Fusarium</taxon>
        <taxon>Fusarium solani species complex</taxon>
    </lineage>
</organism>
<dbReference type="Proteomes" id="UP000287124">
    <property type="component" value="Unassembled WGS sequence"/>
</dbReference>
<name>A0A430M872_9HYPO</name>
<gene>
    <name evidence="1" type="ORF">BHE90_001302</name>
</gene>
<evidence type="ECO:0000313" key="1">
    <source>
        <dbReference type="EMBL" id="RTE84169.1"/>
    </source>
</evidence>
<evidence type="ECO:0000313" key="2">
    <source>
        <dbReference type="Proteomes" id="UP000287124"/>
    </source>
</evidence>
<keyword evidence="2" id="KW-1185">Reference proteome</keyword>
<comment type="caution">
    <text evidence="1">The sequence shown here is derived from an EMBL/GenBank/DDBJ whole genome shotgun (WGS) entry which is preliminary data.</text>
</comment>
<reference evidence="1 2" key="1">
    <citation type="submission" date="2017-06" db="EMBL/GenBank/DDBJ databases">
        <title>Comparative genomic analysis of Ambrosia Fusariam Clade fungi.</title>
        <authorList>
            <person name="Stajich J.E."/>
            <person name="Carrillo J."/>
            <person name="Kijimoto T."/>
            <person name="Eskalen A."/>
            <person name="O'Donnell K."/>
            <person name="Kasson M."/>
        </authorList>
    </citation>
    <scope>NUCLEOTIDE SEQUENCE [LARGE SCALE GENOMIC DNA]</scope>
    <source>
        <strain evidence="1 2">UCR1854</strain>
    </source>
</reference>
<dbReference type="EMBL" id="MIKF01000009">
    <property type="protein sequence ID" value="RTE84169.1"/>
    <property type="molecule type" value="Genomic_DNA"/>
</dbReference>